<name>M5DXE6_9GAMM</name>
<reference evidence="1 2" key="1">
    <citation type="journal article" date="2013" name="Genome Announc.">
        <title>Genome Sequence of Thalassolituus oleivorans MIL-1 (DSM 14913T).</title>
        <authorList>
            <person name="Golyshin P.N."/>
            <person name="Werner J."/>
            <person name="Chernikova T.N."/>
            <person name="Tran H."/>
            <person name="Ferrer M."/>
            <person name="Yakimov M.M."/>
            <person name="Teeling H."/>
            <person name="Golyshina O.V."/>
        </authorList>
    </citation>
    <scope>NUCLEOTIDE SEQUENCE [LARGE SCALE GENOMIC DNA]</scope>
    <source>
        <strain evidence="1 2">MIL-1</strain>
    </source>
</reference>
<dbReference type="GO" id="GO:0016787">
    <property type="term" value="F:hydrolase activity"/>
    <property type="evidence" value="ECO:0007669"/>
    <property type="project" value="UniProtKB-KW"/>
</dbReference>
<dbReference type="STRING" id="187493.CN03_00595"/>
<dbReference type="PIRSF" id="PIRSF007580">
    <property type="entry name" value="UCP07580"/>
    <property type="match status" value="1"/>
</dbReference>
<dbReference type="GeneID" id="79178414"/>
<dbReference type="Pfam" id="PF10118">
    <property type="entry name" value="Metal_hydrol"/>
    <property type="match status" value="1"/>
</dbReference>
<dbReference type="RefSeq" id="WP_015488808.1">
    <property type="nucleotide sequence ID" value="NC_020888.1"/>
</dbReference>
<evidence type="ECO:0000313" key="1">
    <source>
        <dbReference type="EMBL" id="CCU74108.1"/>
    </source>
</evidence>
<proteinExistence type="predicted"/>
<dbReference type="eggNOG" id="COG3687">
    <property type="taxonomic scope" value="Bacteria"/>
</dbReference>
<dbReference type="HOGENOM" id="CLU_051636_0_1_6"/>
<dbReference type="PATRIC" id="fig|1298593.3.peg.3603"/>
<dbReference type="InterPro" id="IPR016516">
    <property type="entry name" value="UCP07580"/>
</dbReference>
<keyword evidence="2" id="KW-1185">Reference proteome</keyword>
<sequence>MKKSAREISAEVTFPGRKMDFGFEFKDLPRYWNDNDPFKTHFMNALSCLFLEGERMFIDAVRDHQHLITDPRLQEQIKSFIKQEAIHGNEHHQFSKYLDSLGYPATKVEAFERKEKVWMKKWMPARRRLAITCAVEHFTAILAHQVLTNPEATEGMDPRFKEMWLWHAIEETEHKAVCFDAYEATGGKYFMRVFAMFNVTWMFLLRATIVQCIFLWKDGKLFSPSVWKSGFSFYWKKPGLIRSVWNDYKDYYRRDFHPWDHDNREELGKWQAGHENYKVV</sequence>
<dbReference type="PANTHER" id="PTHR39456:SF1">
    <property type="entry name" value="METAL-DEPENDENT HYDROLASE"/>
    <property type="match status" value="1"/>
</dbReference>
<dbReference type="PANTHER" id="PTHR39456">
    <property type="entry name" value="METAL-DEPENDENT HYDROLASE"/>
    <property type="match status" value="1"/>
</dbReference>
<organism evidence="1 2">
    <name type="scientific">Thalassolituus oleivorans MIL-1</name>
    <dbReference type="NCBI Taxonomy" id="1298593"/>
    <lineage>
        <taxon>Bacteria</taxon>
        <taxon>Pseudomonadati</taxon>
        <taxon>Pseudomonadota</taxon>
        <taxon>Gammaproteobacteria</taxon>
        <taxon>Oceanospirillales</taxon>
        <taxon>Oceanospirillaceae</taxon>
        <taxon>Thalassolituus</taxon>
    </lineage>
</organism>
<dbReference type="KEGG" id="tol:TOL_3725"/>
<dbReference type="AlphaFoldDB" id="M5DXE6"/>
<dbReference type="EMBL" id="HF680312">
    <property type="protein sequence ID" value="CCU74108.1"/>
    <property type="molecule type" value="Genomic_DNA"/>
</dbReference>
<evidence type="ECO:0000313" key="2">
    <source>
        <dbReference type="Proteomes" id="UP000011866"/>
    </source>
</evidence>
<keyword evidence="1" id="KW-0378">Hydrolase</keyword>
<accession>M5DXE6</accession>
<dbReference type="Proteomes" id="UP000011866">
    <property type="component" value="Chromosome"/>
</dbReference>
<gene>
    <name evidence="1" type="ORF">TOL_3725</name>
</gene>
<protein>
    <submittedName>
        <fullName evidence="1">Metal-dependent hydrolase</fullName>
    </submittedName>
</protein>